<name>A0A3T1CZT0_9BACL</name>
<feature type="transmembrane region" description="Helical" evidence="3">
    <location>
        <begin position="154"/>
        <end position="171"/>
    </location>
</feature>
<feature type="domain" description="HTH tetR-type" evidence="4">
    <location>
        <begin position="13"/>
        <end position="73"/>
    </location>
</feature>
<evidence type="ECO:0000256" key="1">
    <source>
        <dbReference type="ARBA" id="ARBA00023125"/>
    </source>
</evidence>
<protein>
    <submittedName>
        <fullName evidence="5">TetR family transcriptional regulator</fullName>
    </submittedName>
</protein>
<sequence length="201" mass="23498">MPTKTPRTDPRVLRTRQLIRDAFIQLLQEIELEKITVNRITERATINRVTFYLHYRDIPDMLEKMADEMINDIRTIYHSIPNQSSSTDLDWSRLVKLLEYIAENANFYKTLLSSKRIPVFTERLQKLMVEVITGRVESREKSASSLAASIPQDIIIWYGSSAFIGTIIFWLRNDMPYTPVYLAKQLSLLATFKLKNLQLLE</sequence>
<evidence type="ECO:0000313" key="6">
    <source>
        <dbReference type="Proteomes" id="UP000289856"/>
    </source>
</evidence>
<dbReference type="AlphaFoldDB" id="A0A3T1CZT0"/>
<evidence type="ECO:0000313" key="5">
    <source>
        <dbReference type="EMBL" id="BBI31311.1"/>
    </source>
</evidence>
<dbReference type="InterPro" id="IPR039532">
    <property type="entry name" value="TetR_C_Firmicutes"/>
</dbReference>
<feature type="DNA-binding region" description="H-T-H motif" evidence="2">
    <location>
        <begin position="36"/>
        <end position="55"/>
    </location>
</feature>
<organism evidence="5 6">
    <name type="scientific">Cohnella abietis</name>
    <dbReference type="NCBI Taxonomy" id="2507935"/>
    <lineage>
        <taxon>Bacteria</taxon>
        <taxon>Bacillati</taxon>
        <taxon>Bacillota</taxon>
        <taxon>Bacilli</taxon>
        <taxon>Bacillales</taxon>
        <taxon>Paenibacillaceae</taxon>
        <taxon>Cohnella</taxon>
    </lineage>
</organism>
<dbReference type="InterPro" id="IPR001647">
    <property type="entry name" value="HTH_TetR"/>
</dbReference>
<evidence type="ECO:0000256" key="2">
    <source>
        <dbReference type="PROSITE-ProRule" id="PRU00335"/>
    </source>
</evidence>
<keyword evidence="6" id="KW-1185">Reference proteome</keyword>
<dbReference type="EMBL" id="AP019400">
    <property type="protein sequence ID" value="BBI31311.1"/>
    <property type="molecule type" value="Genomic_DNA"/>
</dbReference>
<dbReference type="PROSITE" id="PS50977">
    <property type="entry name" value="HTH_TETR_2"/>
    <property type="match status" value="1"/>
</dbReference>
<accession>A0A3T1CZT0</accession>
<dbReference type="InterPro" id="IPR050624">
    <property type="entry name" value="HTH-type_Tx_Regulator"/>
</dbReference>
<dbReference type="InterPro" id="IPR009057">
    <property type="entry name" value="Homeodomain-like_sf"/>
</dbReference>
<keyword evidence="3" id="KW-1133">Transmembrane helix</keyword>
<reference evidence="5 6" key="1">
    <citation type="submission" date="2019-01" db="EMBL/GenBank/DDBJ databases">
        <title>Complete genome sequence of Cohnella hallensis HS21 isolated from Korean fir (Abies koreana) rhizospheric soil.</title>
        <authorList>
            <person name="Jiang L."/>
            <person name="Kang S.W."/>
            <person name="Kim S."/>
            <person name="Jung J."/>
            <person name="Kim C.Y."/>
            <person name="Kim D.H."/>
            <person name="Kim S.W."/>
            <person name="Lee J."/>
        </authorList>
    </citation>
    <scope>NUCLEOTIDE SEQUENCE [LARGE SCALE GENOMIC DNA]</scope>
    <source>
        <strain evidence="5 6">HS21</strain>
    </source>
</reference>
<dbReference type="GO" id="GO:0003677">
    <property type="term" value="F:DNA binding"/>
    <property type="evidence" value="ECO:0007669"/>
    <property type="project" value="UniProtKB-UniRule"/>
</dbReference>
<dbReference type="PANTHER" id="PTHR43479">
    <property type="entry name" value="ACREF/ENVCD OPERON REPRESSOR-RELATED"/>
    <property type="match status" value="1"/>
</dbReference>
<proteinExistence type="predicted"/>
<dbReference type="Proteomes" id="UP000289856">
    <property type="component" value="Chromosome"/>
</dbReference>
<dbReference type="SUPFAM" id="SSF46689">
    <property type="entry name" value="Homeodomain-like"/>
    <property type="match status" value="1"/>
</dbReference>
<dbReference type="PANTHER" id="PTHR43479:SF23">
    <property type="entry name" value="HTH TETR-TYPE DOMAIN-CONTAINING PROTEIN"/>
    <property type="match status" value="1"/>
</dbReference>
<keyword evidence="3" id="KW-0812">Transmembrane</keyword>
<evidence type="ECO:0000256" key="3">
    <source>
        <dbReference type="SAM" id="Phobius"/>
    </source>
</evidence>
<evidence type="ECO:0000259" key="4">
    <source>
        <dbReference type="PROSITE" id="PS50977"/>
    </source>
</evidence>
<keyword evidence="1 2" id="KW-0238">DNA-binding</keyword>
<dbReference type="KEGG" id="cohn:KCTCHS21_07100"/>
<keyword evidence="3" id="KW-0472">Membrane</keyword>
<dbReference type="RefSeq" id="WP_130605157.1">
    <property type="nucleotide sequence ID" value="NZ_AP019400.1"/>
</dbReference>
<dbReference type="Gene3D" id="1.10.357.10">
    <property type="entry name" value="Tetracycline Repressor, domain 2"/>
    <property type="match status" value="1"/>
</dbReference>
<dbReference type="OrthoDB" id="9810250at2"/>
<dbReference type="Pfam" id="PF14278">
    <property type="entry name" value="TetR_C_8"/>
    <property type="match status" value="1"/>
</dbReference>
<gene>
    <name evidence="5" type="ORF">KCTCHS21_07100</name>
</gene>